<comment type="caution">
    <text evidence="5">The sequence shown here is derived from an EMBL/GenBank/DDBJ whole genome shotgun (WGS) entry which is preliminary data.</text>
</comment>
<dbReference type="Pfam" id="PF02595">
    <property type="entry name" value="Gly_kinase"/>
    <property type="match status" value="1"/>
</dbReference>
<evidence type="ECO:0000313" key="5">
    <source>
        <dbReference type="EMBL" id="EBR8435867.1"/>
    </source>
</evidence>
<keyword evidence="3 4" id="KW-0418">Kinase</keyword>
<reference evidence="5" key="1">
    <citation type="submission" date="2018-06" db="EMBL/GenBank/DDBJ databases">
        <authorList>
            <person name="Ashton P.M."/>
            <person name="Dallman T."/>
            <person name="Nair S."/>
            <person name="De Pinna E."/>
            <person name="Peters T."/>
            <person name="Grant K."/>
        </authorList>
    </citation>
    <scope>NUCLEOTIDE SEQUENCE [LARGE SCALE GENOMIC DNA]</scope>
    <source>
        <strain evidence="5">449454</strain>
    </source>
</reference>
<evidence type="ECO:0000256" key="3">
    <source>
        <dbReference type="ARBA" id="ARBA00022777"/>
    </source>
</evidence>
<dbReference type="SUPFAM" id="SSF110738">
    <property type="entry name" value="Glycerate kinase I"/>
    <property type="match status" value="1"/>
</dbReference>
<dbReference type="NCBIfam" id="TIGR00045">
    <property type="entry name" value="glycerate kinase"/>
    <property type="match status" value="1"/>
</dbReference>
<dbReference type="GO" id="GO:0008887">
    <property type="term" value="F:glycerate kinase activity"/>
    <property type="evidence" value="ECO:0007669"/>
    <property type="project" value="UniProtKB-UniRule"/>
</dbReference>
<organism evidence="5">
    <name type="scientific">Salmonella enterica subsp. enterica serovar Panama</name>
    <dbReference type="NCBI Taxonomy" id="29472"/>
    <lineage>
        <taxon>Bacteria</taxon>
        <taxon>Pseudomonadati</taxon>
        <taxon>Pseudomonadota</taxon>
        <taxon>Gammaproteobacteria</taxon>
        <taxon>Enterobacterales</taxon>
        <taxon>Enterobacteriaceae</taxon>
        <taxon>Salmonella</taxon>
    </lineage>
</organism>
<evidence type="ECO:0000256" key="4">
    <source>
        <dbReference type="PIRNR" id="PIRNR006078"/>
    </source>
</evidence>
<dbReference type="AlphaFoldDB" id="A0A5U8JCP6"/>
<dbReference type="Gene3D" id="3.40.50.10350">
    <property type="entry name" value="Glycerate kinase, domain 1"/>
    <property type="match status" value="1"/>
</dbReference>
<keyword evidence="2 4" id="KW-0808">Transferase</keyword>
<accession>A0A5U8JCP6</accession>
<name>A0A5U8JCP6_SALET</name>
<dbReference type="Proteomes" id="UP000839597">
    <property type="component" value="Unassembled WGS sequence"/>
</dbReference>
<gene>
    <name evidence="5" type="ORF">DOI44_23245</name>
</gene>
<dbReference type="Gene3D" id="3.90.1510.10">
    <property type="entry name" value="Glycerate kinase, domain 2"/>
    <property type="match status" value="1"/>
</dbReference>
<dbReference type="PANTHER" id="PTHR21599">
    <property type="entry name" value="GLYCERATE KINASE"/>
    <property type="match status" value="1"/>
</dbReference>
<sequence>MKIVIALDSFKGSCSAQTACAAVAQGLRRVDEGLELVEMPVSDGGEGLLSTLAESPQLKGARWQLQHCASPYGLSVQAAFLILPGERAIIEMAQSCGLELTPKAQRDVRKASSFGLGEQVKAALDAGCRRLIIGLGGSATNDGGIGFAQALGVHFWRGDGTLLPVPAAGQDLAHIQHIDLSEMDPRLRQVEIQASCDVTNPLLGEDGATWVYGSQKGADEAVLRELEAGMAHYNLQLTRTLGYDVSERPGTGAAGGMGAALIAYAGATLRPGIDLVLELLNADHHLSDAALTIVGEGWLDRQSAFGKAPVGVAGKAARHGVPVVALCGGRDESSRQLYQHHIDAMWSICQRPMPLAESMNACEQLLADAAENVLKTFLSGRRVEAHKRVTV</sequence>
<proteinExistence type="inferred from homology"/>
<evidence type="ECO:0000256" key="2">
    <source>
        <dbReference type="ARBA" id="ARBA00022679"/>
    </source>
</evidence>
<dbReference type="InterPro" id="IPR018193">
    <property type="entry name" value="Glyc_kinase_flavodox-like_fold"/>
</dbReference>
<protein>
    <submittedName>
        <fullName evidence="5">Glycerate kinase</fullName>
    </submittedName>
</protein>
<dbReference type="InterPro" id="IPR018197">
    <property type="entry name" value="Glycerate_kinase_RE-like"/>
</dbReference>
<evidence type="ECO:0000256" key="1">
    <source>
        <dbReference type="ARBA" id="ARBA00006284"/>
    </source>
</evidence>
<dbReference type="InterPro" id="IPR036129">
    <property type="entry name" value="Glycerate_kinase_sf"/>
</dbReference>
<dbReference type="GO" id="GO:0031388">
    <property type="term" value="P:organic acid phosphorylation"/>
    <property type="evidence" value="ECO:0007669"/>
    <property type="project" value="UniProtKB-UniRule"/>
</dbReference>
<dbReference type="PIRSF" id="PIRSF006078">
    <property type="entry name" value="GlxK"/>
    <property type="match status" value="1"/>
</dbReference>
<dbReference type="EMBL" id="AAGTPA010000036">
    <property type="protein sequence ID" value="EBR8435867.1"/>
    <property type="molecule type" value="Genomic_DNA"/>
</dbReference>
<dbReference type="InterPro" id="IPR004381">
    <property type="entry name" value="Glycerate_kinase"/>
</dbReference>
<dbReference type="PANTHER" id="PTHR21599:SF0">
    <property type="entry name" value="GLYCERATE KINASE"/>
    <property type="match status" value="1"/>
</dbReference>
<comment type="similarity">
    <text evidence="1 4">Belongs to the glycerate kinase type-1 family.</text>
</comment>